<reference evidence="1 2" key="1">
    <citation type="journal article" date="2019" name="Appl. Microbiol. Biotechnol.">
        <title>Genome sequence of Isaria javanica and comparative genome analysis insights into family S53 peptidase evolution in fungal entomopathogens.</title>
        <authorList>
            <person name="Lin R."/>
            <person name="Zhang X."/>
            <person name="Xin B."/>
            <person name="Zou M."/>
            <person name="Gao Y."/>
            <person name="Qin F."/>
            <person name="Hu Q."/>
            <person name="Xie B."/>
            <person name="Cheng X."/>
        </authorList>
    </citation>
    <scope>NUCLEOTIDE SEQUENCE [LARGE SCALE GENOMIC DNA]</scope>
    <source>
        <strain evidence="1 2">IJ1G</strain>
    </source>
</reference>
<keyword evidence="2" id="KW-1185">Reference proteome</keyword>
<dbReference type="EMBL" id="SPUK01000030">
    <property type="protein sequence ID" value="TQV90250.1"/>
    <property type="molecule type" value="Genomic_DNA"/>
</dbReference>
<organism evidence="1 2">
    <name type="scientific">Cordyceps javanica</name>
    <dbReference type="NCBI Taxonomy" id="43265"/>
    <lineage>
        <taxon>Eukaryota</taxon>
        <taxon>Fungi</taxon>
        <taxon>Dikarya</taxon>
        <taxon>Ascomycota</taxon>
        <taxon>Pezizomycotina</taxon>
        <taxon>Sordariomycetes</taxon>
        <taxon>Hypocreomycetidae</taxon>
        <taxon>Hypocreales</taxon>
        <taxon>Cordycipitaceae</taxon>
        <taxon>Cordyceps</taxon>
    </lineage>
</organism>
<dbReference type="Proteomes" id="UP000315783">
    <property type="component" value="Unassembled WGS sequence"/>
</dbReference>
<accession>A0A545ULB4</accession>
<protein>
    <submittedName>
        <fullName evidence="1">Uncharacterized protein</fullName>
    </submittedName>
</protein>
<proteinExistence type="predicted"/>
<dbReference type="OrthoDB" id="10465894at2759"/>
<dbReference type="AlphaFoldDB" id="A0A545ULB4"/>
<gene>
    <name evidence="1" type="ORF">IF1G_11083</name>
</gene>
<evidence type="ECO:0000313" key="1">
    <source>
        <dbReference type="EMBL" id="TQV90250.1"/>
    </source>
</evidence>
<sequence length="277" mass="31273">MADEIDTQDATFFAALNGLEQLNVEMRKTEARLKALKIMHAVAAALQQTLHEQPIRPMVERACRLGQTFNSNANSAFAKEIECLSFDQLCFLAKGYDASRIGRRLRADCLQIFMLTHNASVDNAARKFVSTGAKRAGGRFFEIFEEKRVQTTRIAAAEDITAICRTACLTKDTSNALRLSTIPMIEKTRLPGIFHADLLAMMEKDKSWGDETEENCSNIKHHIYKKAFEVRIDVPRGIDPRTIKIFKPQTECPVVQFDTIDVVVVKFEKNITIQTTK</sequence>
<comment type="caution">
    <text evidence="1">The sequence shown here is derived from an EMBL/GenBank/DDBJ whole genome shotgun (WGS) entry which is preliminary data.</text>
</comment>
<evidence type="ECO:0000313" key="2">
    <source>
        <dbReference type="Proteomes" id="UP000315783"/>
    </source>
</evidence>
<name>A0A545ULB4_9HYPO</name>